<feature type="transmembrane region" description="Helical" evidence="1">
    <location>
        <begin position="73"/>
        <end position="93"/>
    </location>
</feature>
<protein>
    <submittedName>
        <fullName evidence="2">Uncharacterized protein</fullName>
    </submittedName>
</protein>
<dbReference type="RefSeq" id="WP_017438604.1">
    <property type="nucleotide sequence ID" value="NZ_CP023687.1"/>
</dbReference>
<evidence type="ECO:0000313" key="2">
    <source>
        <dbReference type="EMBL" id="WIY49511.1"/>
    </source>
</evidence>
<feature type="transmembrane region" description="Helical" evidence="1">
    <location>
        <begin position="38"/>
        <end position="61"/>
    </location>
</feature>
<reference evidence="2 3" key="1">
    <citation type="submission" date="2023-06" db="EMBL/GenBank/DDBJ databases">
        <authorList>
            <person name="Ham H."/>
            <person name="Park D.S."/>
        </authorList>
    </citation>
    <scope>NUCLEOTIDE SEQUENCE [LARGE SCALE GENOMIC DNA]</scope>
    <source>
        <strain evidence="2 3">KACC 17005</strain>
    </source>
</reference>
<evidence type="ECO:0000256" key="1">
    <source>
        <dbReference type="SAM" id="Phobius"/>
    </source>
</evidence>
<dbReference type="PROSITE" id="PS51257">
    <property type="entry name" value="PROKAR_LIPOPROTEIN"/>
    <property type="match status" value="1"/>
</dbReference>
<feature type="transmembrane region" description="Helical" evidence="1">
    <location>
        <begin position="6"/>
        <end position="26"/>
    </location>
</feature>
<dbReference type="Proteomes" id="UP001242732">
    <property type="component" value="Chromosome"/>
</dbReference>
<name>A0ABY9ARJ8_PARCI</name>
<keyword evidence="1" id="KW-0812">Transmembrane</keyword>
<keyword evidence="3" id="KW-1185">Reference proteome</keyword>
<sequence>MKRSLFLPALVGAALMSCLVGGFFFIRAFKAGDCDGGCNLSTLVSIVAAAFVVFLVVGYFLMKHREAEGTNPYPSLIALSVIVIAVPGLALLGKELLPAGPLKANQDNSYMLMARRDLPGIGISAGDRCIFSRIDCSAAPARIDAVCTQGAVAIEAPQWSAFDRLPQEDFGIPPDSTVQAFPKSCPGR</sequence>
<keyword evidence="1" id="KW-0472">Membrane</keyword>
<evidence type="ECO:0000313" key="3">
    <source>
        <dbReference type="Proteomes" id="UP001242732"/>
    </source>
</evidence>
<dbReference type="GeneID" id="79789264"/>
<accession>A0ABY9ARJ8</accession>
<proteinExistence type="predicted"/>
<organism evidence="2 3">
    <name type="scientific">Paracidovorax citrulli</name>
    <name type="common">Acidovorax citrulli</name>
    <dbReference type="NCBI Taxonomy" id="80869"/>
    <lineage>
        <taxon>Bacteria</taxon>
        <taxon>Pseudomonadati</taxon>
        <taxon>Pseudomonadota</taxon>
        <taxon>Betaproteobacteria</taxon>
        <taxon>Burkholderiales</taxon>
        <taxon>Comamonadaceae</taxon>
        <taxon>Paracidovorax</taxon>
    </lineage>
</organism>
<gene>
    <name evidence="2" type="ORF">QRO08_02785</name>
</gene>
<keyword evidence="1" id="KW-1133">Transmembrane helix</keyword>
<dbReference type="EMBL" id="CP127363">
    <property type="protein sequence ID" value="WIY49511.1"/>
    <property type="molecule type" value="Genomic_DNA"/>
</dbReference>